<feature type="region of interest" description="Disordered" evidence="3">
    <location>
        <begin position="388"/>
        <end position="482"/>
    </location>
</feature>
<feature type="compositionally biased region" description="Polar residues" evidence="3">
    <location>
        <begin position="391"/>
        <end position="407"/>
    </location>
</feature>
<dbReference type="SUPFAM" id="SSF47459">
    <property type="entry name" value="HLH, helix-loop-helix DNA-binding domain"/>
    <property type="match status" value="1"/>
</dbReference>
<dbReference type="PROSITE" id="PS50888">
    <property type="entry name" value="BHLH"/>
    <property type="match status" value="1"/>
</dbReference>
<feature type="region of interest" description="Disordered" evidence="3">
    <location>
        <begin position="301"/>
        <end position="371"/>
    </location>
</feature>
<feature type="compositionally biased region" description="Low complexity" evidence="3">
    <location>
        <begin position="35"/>
        <end position="44"/>
    </location>
</feature>
<dbReference type="Proteomes" id="UP000030671">
    <property type="component" value="Unassembled WGS sequence"/>
</dbReference>
<dbReference type="RefSeq" id="XP_009543681.1">
    <property type="nucleotide sequence ID" value="XM_009545386.1"/>
</dbReference>
<sequence length="685" mass="73079">MVDKDEDSAFSSYAQNGDLSLNNHENNVPSDIKVSSSPSNIRSPSVPPLAPLEYLQSQRRGSITDPSLHASPGHFSRPSNLTAGPSPTPSDLLSAPHHSPPKRALPNSRPTSPSRMVEGSSMDTDQPYDRTHNSLSSSDGIDSTRAANPSSRRASFDTGSTSQITEHNPPQADHSSIDSKPRSAHTQAHASAGQQGHIDSVVPSVISQGPHAQTRGPGSPSSLPHGTKRKLSHDRGVLAAAGEDIDPQLVGPGVPSTVHLDMEGPIPKRRGSLAETQRITGLSVYDRRHSLDTRIAQGSPQWWGSERRDSTSSMFSSPSMGYGSPAFSADSPHGRTPATVAWHPTQASDQPSAMQNEADTSGTGRQFDPSSMLPITMVHPLAFNTDRRMSVPTNLPSNMPPANSTTARVLRSRSRPPSRTSQLRGAESGAASSSNAALQNVEDTDSAEHVSGSSSIQNLQPPSGSTPYSRSPELRVSHKLAERKRRKEMRDLFDELRDQLPADRGMKASKWEILSKAIDFVVHLKQSHQEMARDIEMLRHELESIRQGIPSFGPGGPHPVMYSQGPHVVPGHYPLPSGPAIPPHQPSPGPTHQPPPPHQQTLQQTLSRPASSQNVFPPGGGSVGVPPQNGNAAVTSNEKTEAPSMAGSSGLSIWRVLTLYILGTLAGSIFYGAASDVGCRDADLN</sequence>
<feature type="compositionally biased region" description="Polar residues" evidence="3">
    <location>
        <begin position="451"/>
        <end position="469"/>
    </location>
</feature>
<dbReference type="PANTHER" id="PTHR10328:SF15">
    <property type="entry name" value="BHLH TRANSCRIPTION FACTOR"/>
    <property type="match status" value="1"/>
</dbReference>
<dbReference type="OrthoDB" id="8964853at2759"/>
<feature type="compositionally biased region" description="Polar residues" evidence="3">
    <location>
        <begin position="184"/>
        <end position="194"/>
    </location>
</feature>
<dbReference type="GO" id="GO:0003700">
    <property type="term" value="F:DNA-binding transcription factor activity"/>
    <property type="evidence" value="ECO:0007669"/>
    <property type="project" value="TreeGrafter"/>
</dbReference>
<dbReference type="GO" id="GO:0003677">
    <property type="term" value="F:DNA binding"/>
    <property type="evidence" value="ECO:0007669"/>
    <property type="project" value="UniProtKB-KW"/>
</dbReference>
<name>W4KDY0_HETIT</name>
<dbReference type="Pfam" id="PF00010">
    <property type="entry name" value="HLH"/>
    <property type="match status" value="1"/>
</dbReference>
<feature type="compositionally biased region" description="Pro residues" evidence="3">
    <location>
        <begin position="576"/>
        <end position="598"/>
    </location>
</feature>
<evidence type="ECO:0000256" key="3">
    <source>
        <dbReference type="SAM" id="MobiDB-lite"/>
    </source>
</evidence>
<evidence type="ECO:0000259" key="4">
    <source>
        <dbReference type="PROSITE" id="PS50888"/>
    </source>
</evidence>
<dbReference type="GeneID" id="20670017"/>
<protein>
    <recommendedName>
        <fullName evidence="4">BHLH domain-containing protein</fullName>
    </recommendedName>
</protein>
<feature type="compositionally biased region" description="Low complexity" evidence="3">
    <location>
        <begin position="311"/>
        <end position="325"/>
    </location>
</feature>
<feature type="compositionally biased region" description="Polar residues" evidence="3">
    <location>
        <begin position="9"/>
        <end position="29"/>
    </location>
</feature>
<dbReference type="EMBL" id="KI925456">
    <property type="protein sequence ID" value="ETW83954.1"/>
    <property type="molecule type" value="Genomic_DNA"/>
</dbReference>
<dbReference type="GO" id="GO:0046983">
    <property type="term" value="F:protein dimerization activity"/>
    <property type="evidence" value="ECO:0007669"/>
    <property type="project" value="InterPro"/>
</dbReference>
<dbReference type="InterPro" id="IPR011598">
    <property type="entry name" value="bHLH_dom"/>
</dbReference>
<keyword evidence="1" id="KW-0238">DNA-binding</keyword>
<dbReference type="InterPro" id="IPR036638">
    <property type="entry name" value="HLH_DNA-bd_sf"/>
</dbReference>
<dbReference type="CDD" id="cd19690">
    <property type="entry name" value="bHLHzip_spESC1_like"/>
    <property type="match status" value="1"/>
</dbReference>
<gene>
    <name evidence="5" type="ORF">HETIRDRAFT_313274</name>
</gene>
<dbReference type="KEGG" id="hir:HETIRDRAFT_313274"/>
<proteinExistence type="predicted"/>
<feature type="compositionally biased region" description="Polar residues" evidence="3">
    <location>
        <begin position="55"/>
        <end position="65"/>
    </location>
</feature>
<dbReference type="eggNOG" id="KOG2483">
    <property type="taxonomic scope" value="Eukaryota"/>
</dbReference>
<dbReference type="PANTHER" id="PTHR10328">
    <property type="entry name" value="PROTEIN MAX MYC-ASSOCIATED FACTOR X"/>
    <property type="match status" value="1"/>
</dbReference>
<evidence type="ECO:0000313" key="6">
    <source>
        <dbReference type="Proteomes" id="UP000030671"/>
    </source>
</evidence>
<feature type="compositionally biased region" description="Low complexity" evidence="3">
    <location>
        <begin position="417"/>
        <end position="437"/>
    </location>
</feature>
<keyword evidence="6" id="KW-1185">Reference proteome</keyword>
<feature type="region of interest" description="Disordered" evidence="3">
    <location>
        <begin position="555"/>
        <end position="647"/>
    </location>
</feature>
<evidence type="ECO:0000256" key="2">
    <source>
        <dbReference type="ARBA" id="ARBA00023242"/>
    </source>
</evidence>
<dbReference type="Gene3D" id="4.10.280.10">
    <property type="entry name" value="Helix-loop-helix DNA-binding domain"/>
    <property type="match status" value="1"/>
</dbReference>
<accession>W4KDY0</accession>
<reference evidence="5 6" key="1">
    <citation type="journal article" date="2012" name="New Phytol.">
        <title>Insight into trade-off between wood decay and parasitism from the genome of a fungal forest pathogen.</title>
        <authorList>
            <person name="Olson A."/>
            <person name="Aerts A."/>
            <person name="Asiegbu F."/>
            <person name="Belbahri L."/>
            <person name="Bouzid O."/>
            <person name="Broberg A."/>
            <person name="Canback B."/>
            <person name="Coutinho P.M."/>
            <person name="Cullen D."/>
            <person name="Dalman K."/>
            <person name="Deflorio G."/>
            <person name="van Diepen L.T."/>
            <person name="Dunand C."/>
            <person name="Duplessis S."/>
            <person name="Durling M."/>
            <person name="Gonthier P."/>
            <person name="Grimwood J."/>
            <person name="Fossdal C.G."/>
            <person name="Hansson D."/>
            <person name="Henrissat B."/>
            <person name="Hietala A."/>
            <person name="Himmelstrand K."/>
            <person name="Hoffmeister D."/>
            <person name="Hogberg N."/>
            <person name="James T.Y."/>
            <person name="Karlsson M."/>
            <person name="Kohler A."/>
            <person name="Kues U."/>
            <person name="Lee Y.H."/>
            <person name="Lin Y.C."/>
            <person name="Lind M."/>
            <person name="Lindquist E."/>
            <person name="Lombard V."/>
            <person name="Lucas S."/>
            <person name="Lunden K."/>
            <person name="Morin E."/>
            <person name="Murat C."/>
            <person name="Park J."/>
            <person name="Raffaello T."/>
            <person name="Rouze P."/>
            <person name="Salamov A."/>
            <person name="Schmutz J."/>
            <person name="Solheim H."/>
            <person name="Stahlberg J."/>
            <person name="Velez H."/>
            <person name="de Vries R.P."/>
            <person name="Wiebenga A."/>
            <person name="Woodward S."/>
            <person name="Yakovlev I."/>
            <person name="Garbelotto M."/>
            <person name="Martin F."/>
            <person name="Grigoriev I.V."/>
            <person name="Stenlid J."/>
        </authorList>
    </citation>
    <scope>NUCLEOTIDE SEQUENCE [LARGE SCALE GENOMIC DNA]</scope>
    <source>
        <strain evidence="5 6">TC 32-1</strain>
    </source>
</reference>
<dbReference type="HOGENOM" id="CLU_034211_0_0_1"/>
<feature type="domain" description="BHLH" evidence="4">
    <location>
        <begin position="473"/>
        <end position="524"/>
    </location>
</feature>
<dbReference type="STRING" id="747525.W4KDY0"/>
<feature type="compositionally biased region" description="Polar residues" evidence="3">
    <location>
        <begin position="345"/>
        <end position="364"/>
    </location>
</feature>
<keyword evidence="2" id="KW-0539">Nucleus</keyword>
<organism evidence="5 6">
    <name type="scientific">Heterobasidion irregulare (strain TC 32-1)</name>
    <dbReference type="NCBI Taxonomy" id="747525"/>
    <lineage>
        <taxon>Eukaryota</taxon>
        <taxon>Fungi</taxon>
        <taxon>Dikarya</taxon>
        <taxon>Basidiomycota</taxon>
        <taxon>Agaricomycotina</taxon>
        <taxon>Agaricomycetes</taxon>
        <taxon>Russulales</taxon>
        <taxon>Bondarzewiaceae</taxon>
        <taxon>Heterobasidion</taxon>
        <taxon>Heterobasidion annosum species complex</taxon>
    </lineage>
</organism>
<feature type="region of interest" description="Disordered" evidence="3">
    <location>
        <begin position="1"/>
        <end position="231"/>
    </location>
</feature>
<dbReference type="SMART" id="SM00353">
    <property type="entry name" value="HLH"/>
    <property type="match status" value="1"/>
</dbReference>
<feature type="compositionally biased region" description="Polar residues" evidence="3">
    <location>
        <begin position="133"/>
        <end position="168"/>
    </location>
</feature>
<evidence type="ECO:0000256" key="1">
    <source>
        <dbReference type="ARBA" id="ARBA00023125"/>
    </source>
</evidence>
<feature type="compositionally biased region" description="Polar residues" evidence="3">
    <location>
        <begin position="77"/>
        <end position="91"/>
    </location>
</feature>
<dbReference type="AlphaFoldDB" id="W4KDY0"/>
<evidence type="ECO:0000313" key="5">
    <source>
        <dbReference type="EMBL" id="ETW83954.1"/>
    </source>
</evidence>
<dbReference type="GO" id="GO:0090575">
    <property type="term" value="C:RNA polymerase II transcription regulator complex"/>
    <property type="evidence" value="ECO:0007669"/>
    <property type="project" value="TreeGrafter"/>
</dbReference>
<dbReference type="GO" id="GO:0045944">
    <property type="term" value="P:positive regulation of transcription by RNA polymerase II"/>
    <property type="evidence" value="ECO:0007669"/>
    <property type="project" value="TreeGrafter"/>
</dbReference>
<dbReference type="InterPro" id="IPR040106">
    <property type="entry name" value="Esc1_bHLHzip"/>
</dbReference>
<dbReference type="InParanoid" id="W4KDY0"/>